<reference evidence="2" key="1">
    <citation type="submission" date="2023-01" db="EMBL/GenBank/DDBJ databases">
        <title>Genome assembly of the deep-sea coral Lophelia pertusa.</title>
        <authorList>
            <person name="Herrera S."/>
            <person name="Cordes E."/>
        </authorList>
    </citation>
    <scope>NUCLEOTIDE SEQUENCE</scope>
    <source>
        <strain evidence="2">USNM1676648</strain>
        <tissue evidence="2">Polyp</tissue>
    </source>
</reference>
<keyword evidence="3" id="KW-1185">Reference proteome</keyword>
<gene>
    <name evidence="2" type="primary">CRISPLD2_2</name>
    <name evidence="2" type="ORF">OS493_001817</name>
</gene>
<organism evidence="2 3">
    <name type="scientific">Desmophyllum pertusum</name>
    <dbReference type="NCBI Taxonomy" id="174260"/>
    <lineage>
        <taxon>Eukaryota</taxon>
        <taxon>Metazoa</taxon>
        <taxon>Cnidaria</taxon>
        <taxon>Anthozoa</taxon>
        <taxon>Hexacorallia</taxon>
        <taxon>Scleractinia</taxon>
        <taxon>Caryophylliina</taxon>
        <taxon>Caryophylliidae</taxon>
        <taxon>Desmophyllum</taxon>
    </lineage>
</organism>
<accession>A0A9W9Z534</accession>
<evidence type="ECO:0000259" key="1">
    <source>
        <dbReference type="SMART" id="SM00198"/>
    </source>
</evidence>
<feature type="domain" description="SCP" evidence="1">
    <location>
        <begin position="13"/>
        <end position="130"/>
    </location>
</feature>
<dbReference type="Gene3D" id="3.40.33.10">
    <property type="entry name" value="CAP"/>
    <property type="match status" value="1"/>
</dbReference>
<sequence>MPIEYAISRLTQRQKEQFVDEHNRFRSLVNPPAANMDYMFWNDDLGNLAQMWSNKCIWDHGFLEFGEMYPNAPFKGQVGQNLAREWSRLHNPSDRVKLWYQESSNYTFSKFSTPMVPNQCSKLPCKRYTQV</sequence>
<dbReference type="SUPFAM" id="SSF55797">
    <property type="entry name" value="PR-1-like"/>
    <property type="match status" value="1"/>
</dbReference>
<dbReference type="InterPro" id="IPR001283">
    <property type="entry name" value="CRISP-related"/>
</dbReference>
<dbReference type="OrthoDB" id="414826at2759"/>
<dbReference type="InterPro" id="IPR035940">
    <property type="entry name" value="CAP_sf"/>
</dbReference>
<dbReference type="Pfam" id="PF00188">
    <property type="entry name" value="CAP"/>
    <property type="match status" value="1"/>
</dbReference>
<protein>
    <submittedName>
        <fullName evidence="2">Cysteine-rich secretory protein LCCL</fullName>
    </submittedName>
</protein>
<evidence type="ECO:0000313" key="2">
    <source>
        <dbReference type="EMBL" id="KAJ7375085.1"/>
    </source>
</evidence>
<dbReference type="PANTHER" id="PTHR10334">
    <property type="entry name" value="CYSTEINE-RICH SECRETORY PROTEIN-RELATED"/>
    <property type="match status" value="1"/>
</dbReference>
<dbReference type="SMART" id="SM00198">
    <property type="entry name" value="SCP"/>
    <property type="match status" value="1"/>
</dbReference>
<evidence type="ECO:0000313" key="3">
    <source>
        <dbReference type="Proteomes" id="UP001163046"/>
    </source>
</evidence>
<dbReference type="AlphaFoldDB" id="A0A9W9Z534"/>
<name>A0A9W9Z534_9CNID</name>
<dbReference type="Proteomes" id="UP001163046">
    <property type="component" value="Unassembled WGS sequence"/>
</dbReference>
<comment type="caution">
    <text evidence="2">The sequence shown here is derived from an EMBL/GenBank/DDBJ whole genome shotgun (WGS) entry which is preliminary data.</text>
</comment>
<dbReference type="InterPro" id="IPR014044">
    <property type="entry name" value="CAP_dom"/>
</dbReference>
<proteinExistence type="predicted"/>
<dbReference type="EMBL" id="MU826826">
    <property type="protein sequence ID" value="KAJ7375085.1"/>
    <property type="molecule type" value="Genomic_DNA"/>
</dbReference>